<evidence type="ECO:0000256" key="1">
    <source>
        <dbReference type="ARBA" id="ARBA00001255"/>
    </source>
</evidence>
<feature type="chain" id="PRO_5034790137" description="Alpha-galactosidase" evidence="7">
    <location>
        <begin position="21"/>
        <end position="399"/>
    </location>
</feature>
<proteinExistence type="inferred from homology"/>
<dbReference type="Proteomes" id="UP000443090">
    <property type="component" value="Unassembled WGS sequence"/>
</dbReference>
<reference evidence="8 9" key="1">
    <citation type="submission" date="2018-05" db="EMBL/GenBank/DDBJ databases">
        <title>Genome sequencing and assembly of the regulated plant pathogen Lachnellula willkommii and related sister species for the development of diagnostic species identification markers.</title>
        <authorList>
            <person name="Giroux E."/>
            <person name="Bilodeau G."/>
        </authorList>
    </citation>
    <scope>NUCLEOTIDE SEQUENCE [LARGE SCALE GENOMIC DNA]</scope>
    <source>
        <strain evidence="8 9">CBS 160.35</strain>
    </source>
</reference>
<feature type="signal peptide" evidence="7">
    <location>
        <begin position="1"/>
        <end position="20"/>
    </location>
</feature>
<dbReference type="InterPro" id="IPR017853">
    <property type="entry name" value="GH"/>
</dbReference>
<keyword evidence="9" id="KW-1185">Reference proteome</keyword>
<organism evidence="8 9">
    <name type="scientific">Lachnellula occidentalis</name>
    <dbReference type="NCBI Taxonomy" id="215460"/>
    <lineage>
        <taxon>Eukaryota</taxon>
        <taxon>Fungi</taxon>
        <taxon>Dikarya</taxon>
        <taxon>Ascomycota</taxon>
        <taxon>Pezizomycotina</taxon>
        <taxon>Leotiomycetes</taxon>
        <taxon>Helotiales</taxon>
        <taxon>Lachnaceae</taxon>
        <taxon>Lachnellula</taxon>
    </lineage>
</organism>
<dbReference type="SUPFAM" id="SSF51445">
    <property type="entry name" value="(Trans)glycosidases"/>
    <property type="match status" value="1"/>
</dbReference>
<dbReference type="PRINTS" id="PR00740">
    <property type="entry name" value="GLHYDRLASE27"/>
</dbReference>
<accession>A0A8H8S6T3</accession>
<dbReference type="InterPro" id="IPR002241">
    <property type="entry name" value="Glyco_hydro_27"/>
</dbReference>
<dbReference type="InterPro" id="IPR013785">
    <property type="entry name" value="Aldolase_TIM"/>
</dbReference>
<keyword evidence="5 6" id="KW-0326">Glycosidase</keyword>
<dbReference type="EC" id="3.2.1.22" evidence="3 6"/>
<evidence type="ECO:0000256" key="7">
    <source>
        <dbReference type="SAM" id="SignalP"/>
    </source>
</evidence>
<comment type="caution">
    <text evidence="8">The sequence shown here is derived from an EMBL/GenBank/DDBJ whole genome shotgun (WGS) entry which is preliminary data.</text>
</comment>
<dbReference type="Pfam" id="PF16499">
    <property type="entry name" value="Melibiase_2"/>
    <property type="match status" value="2"/>
</dbReference>
<evidence type="ECO:0000256" key="2">
    <source>
        <dbReference type="ARBA" id="ARBA00009743"/>
    </source>
</evidence>
<dbReference type="Gene3D" id="3.20.20.70">
    <property type="entry name" value="Aldolase class I"/>
    <property type="match status" value="1"/>
</dbReference>
<evidence type="ECO:0000313" key="9">
    <source>
        <dbReference type="Proteomes" id="UP000443090"/>
    </source>
</evidence>
<dbReference type="AlphaFoldDB" id="A0A8H8S6T3"/>
<dbReference type="CDD" id="cd14792">
    <property type="entry name" value="GH27"/>
    <property type="match status" value="1"/>
</dbReference>
<evidence type="ECO:0000256" key="5">
    <source>
        <dbReference type="ARBA" id="ARBA00023295"/>
    </source>
</evidence>
<evidence type="ECO:0000256" key="4">
    <source>
        <dbReference type="ARBA" id="ARBA00022801"/>
    </source>
</evidence>
<name>A0A8H8S6T3_9HELO</name>
<dbReference type="EMBL" id="QGMI01000137">
    <property type="protein sequence ID" value="TVY46619.1"/>
    <property type="molecule type" value="Genomic_DNA"/>
</dbReference>
<protein>
    <recommendedName>
        <fullName evidence="3 6">Alpha-galactosidase</fullName>
        <ecNumber evidence="3 6">3.2.1.22</ecNumber>
    </recommendedName>
    <alternativeName>
        <fullName evidence="6">Melibiase</fullName>
    </alternativeName>
</protein>
<keyword evidence="6" id="KW-1015">Disulfide bond</keyword>
<evidence type="ECO:0000256" key="3">
    <source>
        <dbReference type="ARBA" id="ARBA00012755"/>
    </source>
</evidence>
<evidence type="ECO:0000256" key="6">
    <source>
        <dbReference type="RuleBase" id="RU361168"/>
    </source>
</evidence>
<feature type="non-terminal residue" evidence="8">
    <location>
        <position position="399"/>
    </location>
</feature>
<dbReference type="OrthoDB" id="5795902at2759"/>
<comment type="similarity">
    <text evidence="2 6">Belongs to the glycosyl hydrolase 27 family.</text>
</comment>
<dbReference type="PANTHER" id="PTHR11452:SF33">
    <property type="entry name" value="ALPHA-GALACTOSIDASE 2"/>
    <property type="match status" value="1"/>
</dbReference>
<keyword evidence="7" id="KW-0732">Signal</keyword>
<evidence type="ECO:0000313" key="8">
    <source>
        <dbReference type="EMBL" id="TVY46619.1"/>
    </source>
</evidence>
<keyword evidence="4 6" id="KW-0378">Hydrolase</keyword>
<gene>
    <name evidence="8" type="primary">agl3</name>
    <name evidence="8" type="ORF">LOCC1_G003304</name>
</gene>
<dbReference type="PANTHER" id="PTHR11452">
    <property type="entry name" value="ALPHA-GALACTOSIDASE/ALPHA-N-ACETYLGALACTOSAMINIDASE"/>
    <property type="match status" value="1"/>
</dbReference>
<dbReference type="GO" id="GO:0004557">
    <property type="term" value="F:alpha-galactosidase activity"/>
    <property type="evidence" value="ECO:0007669"/>
    <property type="project" value="UniProtKB-EC"/>
</dbReference>
<dbReference type="GO" id="GO:0005975">
    <property type="term" value="P:carbohydrate metabolic process"/>
    <property type="evidence" value="ECO:0007669"/>
    <property type="project" value="InterPro"/>
</dbReference>
<comment type="catalytic activity">
    <reaction evidence="1 6">
        <text>Hydrolysis of terminal, non-reducing alpha-D-galactose residues in alpha-D-galactosides, including galactose oligosaccharides, galactomannans and galactolipids.</text>
        <dbReference type="EC" id="3.2.1.22"/>
    </reaction>
</comment>
<sequence length="399" mass="43409">MQRSSYSCAVLALLSATANALNTLTTTETPNGFNGPAMGWSTFGFQAINPTIPGWAPLQQSNVLQQCNMMASNSGLKGAGYKYCSLDSGWSADGADTYGRVLYQATNFPDFNTTFSKTLHDNGLLLGVYVVPGVIQSDVGKTIYKTDIKISDALQGQDGNYVDAGNDRYAFDYSKNGTQQWHDSVVALWASWGVDLIKLDYVTPGSCNTNAAYPACDLPGFPIDSSGTVEAYHTAIKNSGRPIRLDISWKLERNDTYYDIWRANADSMRMDQDINEGSGSAIFVKWATVQRAINNYREYIELQISKNKPLSIYPDMDNMYVGNPEAVSGVTDDQRTSIMSHWIGAAANLIIGSDLTSLDAHGLDLLTNPAAQAVAVFTAQFPMQPRNPGTGNSTAQQLQ</sequence>